<name>A0ABS8WRI0_DATST</name>
<gene>
    <name evidence="1" type="ORF">HAX54_002745</name>
</gene>
<protein>
    <submittedName>
        <fullName evidence="1">Uncharacterized protein</fullName>
    </submittedName>
</protein>
<evidence type="ECO:0000313" key="1">
    <source>
        <dbReference type="EMBL" id="MCE3215537.1"/>
    </source>
</evidence>
<dbReference type="EMBL" id="JACEIK010011219">
    <property type="protein sequence ID" value="MCE3215537.1"/>
    <property type="molecule type" value="Genomic_DNA"/>
</dbReference>
<keyword evidence="2" id="KW-1185">Reference proteome</keyword>
<reference evidence="1 2" key="1">
    <citation type="journal article" date="2021" name="BMC Genomics">
        <title>Datura genome reveals duplications of psychoactive alkaloid biosynthetic genes and high mutation rate following tissue culture.</title>
        <authorList>
            <person name="Rajewski A."/>
            <person name="Carter-House D."/>
            <person name="Stajich J."/>
            <person name="Litt A."/>
        </authorList>
    </citation>
    <scope>NUCLEOTIDE SEQUENCE [LARGE SCALE GENOMIC DNA]</scope>
    <source>
        <strain evidence="1">AR-01</strain>
    </source>
</reference>
<dbReference type="Proteomes" id="UP000823775">
    <property type="component" value="Unassembled WGS sequence"/>
</dbReference>
<sequence length="203" mass="22814">MGQATPTHGGVHRSKDLDLLWRLYPQAIRKSSWQILQVSNRILFSGAARAFRKDSKGFLTSKWIIPSSTHTHLSRLGFGPLKSSSTLKVGFKTFLTFQPIQPDLKINDQGLDVKKRLASHPYKPLSVEELTREIDSLVALTRKRPGSFSSFPLAKGVDSIIVDLFGDRKKETPVEGQTTAFPVRTTFPHKTEALFRESRIVDL</sequence>
<organism evidence="1 2">
    <name type="scientific">Datura stramonium</name>
    <name type="common">Jimsonweed</name>
    <name type="synonym">Common thornapple</name>
    <dbReference type="NCBI Taxonomy" id="4076"/>
    <lineage>
        <taxon>Eukaryota</taxon>
        <taxon>Viridiplantae</taxon>
        <taxon>Streptophyta</taxon>
        <taxon>Embryophyta</taxon>
        <taxon>Tracheophyta</taxon>
        <taxon>Spermatophyta</taxon>
        <taxon>Magnoliopsida</taxon>
        <taxon>eudicotyledons</taxon>
        <taxon>Gunneridae</taxon>
        <taxon>Pentapetalae</taxon>
        <taxon>asterids</taxon>
        <taxon>lamiids</taxon>
        <taxon>Solanales</taxon>
        <taxon>Solanaceae</taxon>
        <taxon>Solanoideae</taxon>
        <taxon>Datureae</taxon>
        <taxon>Datura</taxon>
    </lineage>
</organism>
<proteinExistence type="predicted"/>
<accession>A0ABS8WRI0</accession>
<comment type="caution">
    <text evidence="1">The sequence shown here is derived from an EMBL/GenBank/DDBJ whole genome shotgun (WGS) entry which is preliminary data.</text>
</comment>
<evidence type="ECO:0000313" key="2">
    <source>
        <dbReference type="Proteomes" id="UP000823775"/>
    </source>
</evidence>